<proteinExistence type="predicted"/>
<dbReference type="RefSeq" id="WP_092265260.1">
    <property type="nucleotide sequence ID" value="NZ_FNZA01000016.1"/>
</dbReference>
<evidence type="ECO:0000256" key="7">
    <source>
        <dbReference type="SAM" id="Phobius"/>
    </source>
</evidence>
<keyword evidence="5 6" id="KW-0408">Iron</keyword>
<reference evidence="10" key="1">
    <citation type="submission" date="2016-10" db="EMBL/GenBank/DDBJ databases">
        <authorList>
            <person name="Varghese N."/>
            <person name="Submissions S."/>
        </authorList>
    </citation>
    <scope>NUCLEOTIDE SEQUENCE [LARGE SCALE GENOMIC DNA]</scope>
    <source>
        <strain evidence="10">CGMCC 1.10218</strain>
    </source>
</reference>
<dbReference type="PROSITE" id="PS51007">
    <property type="entry name" value="CYTC"/>
    <property type="match status" value="1"/>
</dbReference>
<dbReference type="PANTHER" id="PTHR37823:SF4">
    <property type="entry name" value="MENAQUINOL-CYTOCHROME C REDUCTASE CYTOCHROME B_C SUBUNIT"/>
    <property type="match status" value="1"/>
</dbReference>
<evidence type="ECO:0000313" key="9">
    <source>
        <dbReference type="EMBL" id="SEJ73356.1"/>
    </source>
</evidence>
<keyword evidence="4" id="KW-0249">Electron transport</keyword>
<dbReference type="InterPro" id="IPR011990">
    <property type="entry name" value="TPR-like_helical_dom_sf"/>
</dbReference>
<dbReference type="SUPFAM" id="SSF46626">
    <property type="entry name" value="Cytochrome c"/>
    <property type="match status" value="1"/>
</dbReference>
<dbReference type="Pfam" id="PF13442">
    <property type="entry name" value="Cytochrome_CBB3"/>
    <property type="match status" value="1"/>
</dbReference>
<dbReference type="GO" id="GO:0046872">
    <property type="term" value="F:metal ion binding"/>
    <property type="evidence" value="ECO:0007669"/>
    <property type="project" value="UniProtKB-KW"/>
</dbReference>
<evidence type="ECO:0000256" key="3">
    <source>
        <dbReference type="ARBA" id="ARBA00022723"/>
    </source>
</evidence>
<keyword evidence="10" id="KW-1185">Reference proteome</keyword>
<feature type="transmembrane region" description="Helical" evidence="7">
    <location>
        <begin position="92"/>
        <end position="115"/>
    </location>
</feature>
<name>A0A1H7B884_9DEIO</name>
<dbReference type="Pfam" id="PF13432">
    <property type="entry name" value="TPR_16"/>
    <property type="match status" value="1"/>
</dbReference>
<keyword evidence="7" id="KW-0472">Membrane</keyword>
<accession>A0A1H7B884</accession>
<organism evidence="9 10">
    <name type="scientific">Deinococcus reticulitermitis</name>
    <dbReference type="NCBI Taxonomy" id="856736"/>
    <lineage>
        <taxon>Bacteria</taxon>
        <taxon>Thermotogati</taxon>
        <taxon>Deinococcota</taxon>
        <taxon>Deinococci</taxon>
        <taxon>Deinococcales</taxon>
        <taxon>Deinococcaceae</taxon>
        <taxon>Deinococcus</taxon>
    </lineage>
</organism>
<keyword evidence="1" id="KW-0813">Transport</keyword>
<keyword evidence="3 6" id="KW-0479">Metal-binding</keyword>
<sequence>MIYVLLVLGTLAFVLLLLPVLAPARQDTGDTRRTELEEERELLLAGLGELGAGEPGAADAGTLTREKVRLAQVLHELDHLPPAPAPGRARPALPWAVGTLLGVAALLLVGSLTFFPSWRAVGLSPNERTQLASAAKLPELERAATRSGAVTDYAAWGSAAWDAGQFQTAAKAYTQVLLKERDNPEALRRVGYFLLSDRNMAQDGLGFIARSVQADPQSPEGQLLYGYGLGLFGEYGRGLEVLGTYKKLAPTATDADELIVEYQAKVGGAVDGRLVYAQNCAACHGPAGQGGTGPKIVGSSTLRSEAALRAIILGGAAGMPAFPQLEGKQLDALVKTLQGPQWR</sequence>
<dbReference type="OrthoDB" id="59509at2"/>
<dbReference type="GO" id="GO:0020037">
    <property type="term" value="F:heme binding"/>
    <property type="evidence" value="ECO:0007669"/>
    <property type="project" value="InterPro"/>
</dbReference>
<evidence type="ECO:0000256" key="1">
    <source>
        <dbReference type="ARBA" id="ARBA00022448"/>
    </source>
</evidence>
<evidence type="ECO:0000256" key="6">
    <source>
        <dbReference type="PROSITE-ProRule" id="PRU00433"/>
    </source>
</evidence>
<dbReference type="GO" id="GO:0009055">
    <property type="term" value="F:electron transfer activity"/>
    <property type="evidence" value="ECO:0007669"/>
    <property type="project" value="InterPro"/>
</dbReference>
<feature type="domain" description="Cytochrome c" evidence="8">
    <location>
        <begin position="267"/>
        <end position="341"/>
    </location>
</feature>
<evidence type="ECO:0000256" key="5">
    <source>
        <dbReference type="ARBA" id="ARBA00023004"/>
    </source>
</evidence>
<dbReference type="InterPro" id="IPR036909">
    <property type="entry name" value="Cyt_c-like_dom_sf"/>
</dbReference>
<dbReference type="STRING" id="856736.SAMN04488058_11643"/>
<dbReference type="SUPFAM" id="SSF48452">
    <property type="entry name" value="TPR-like"/>
    <property type="match status" value="1"/>
</dbReference>
<evidence type="ECO:0000313" key="10">
    <source>
        <dbReference type="Proteomes" id="UP000199223"/>
    </source>
</evidence>
<dbReference type="Gene3D" id="1.10.760.10">
    <property type="entry name" value="Cytochrome c-like domain"/>
    <property type="match status" value="1"/>
</dbReference>
<evidence type="ECO:0000256" key="4">
    <source>
        <dbReference type="ARBA" id="ARBA00022982"/>
    </source>
</evidence>
<dbReference type="AlphaFoldDB" id="A0A1H7B884"/>
<evidence type="ECO:0000259" key="8">
    <source>
        <dbReference type="PROSITE" id="PS51007"/>
    </source>
</evidence>
<keyword evidence="7" id="KW-0812">Transmembrane</keyword>
<dbReference type="Gene3D" id="1.25.40.10">
    <property type="entry name" value="Tetratricopeptide repeat domain"/>
    <property type="match status" value="1"/>
</dbReference>
<keyword evidence="7" id="KW-1133">Transmembrane helix</keyword>
<gene>
    <name evidence="9" type="ORF">SAMN04488058_11643</name>
</gene>
<evidence type="ECO:0000256" key="2">
    <source>
        <dbReference type="ARBA" id="ARBA00022617"/>
    </source>
</evidence>
<protein>
    <submittedName>
        <fullName evidence="9">Cytochrome C oxidase, cbb3-type, subunit III</fullName>
    </submittedName>
</protein>
<dbReference type="InterPro" id="IPR009056">
    <property type="entry name" value="Cyt_c-like_dom"/>
</dbReference>
<dbReference type="PANTHER" id="PTHR37823">
    <property type="entry name" value="CYTOCHROME C-553-LIKE"/>
    <property type="match status" value="1"/>
</dbReference>
<keyword evidence="2 6" id="KW-0349">Heme</keyword>
<dbReference type="EMBL" id="FNZA01000016">
    <property type="protein sequence ID" value="SEJ73356.1"/>
    <property type="molecule type" value="Genomic_DNA"/>
</dbReference>
<dbReference type="Proteomes" id="UP000199223">
    <property type="component" value="Unassembled WGS sequence"/>
</dbReference>
<dbReference type="InterPro" id="IPR051811">
    <property type="entry name" value="Cytochrome_c550/c551-like"/>
</dbReference>